<feature type="domain" description="RNA polymerase sigma factor 70 region 4 type 2" evidence="7">
    <location>
        <begin position="135"/>
        <end position="187"/>
    </location>
</feature>
<evidence type="ECO:0000256" key="4">
    <source>
        <dbReference type="ARBA" id="ARBA00023163"/>
    </source>
</evidence>
<dbReference type="InterPro" id="IPR013324">
    <property type="entry name" value="RNA_pol_sigma_r3/r4-like"/>
</dbReference>
<dbReference type="NCBIfam" id="TIGR02937">
    <property type="entry name" value="sigma70-ECF"/>
    <property type="match status" value="1"/>
</dbReference>
<dbReference type="InterPro" id="IPR039425">
    <property type="entry name" value="RNA_pol_sigma-70-like"/>
</dbReference>
<evidence type="ECO:0000256" key="2">
    <source>
        <dbReference type="ARBA" id="ARBA00023015"/>
    </source>
</evidence>
<dbReference type="SUPFAM" id="SSF88659">
    <property type="entry name" value="Sigma3 and sigma4 domains of RNA polymerase sigma factors"/>
    <property type="match status" value="1"/>
</dbReference>
<dbReference type="SUPFAM" id="SSF88946">
    <property type="entry name" value="Sigma2 domain of RNA polymerase sigma factors"/>
    <property type="match status" value="1"/>
</dbReference>
<dbReference type="InterPro" id="IPR014284">
    <property type="entry name" value="RNA_pol_sigma-70_dom"/>
</dbReference>
<accession>A0ABN6HCY8</accession>
<dbReference type="Pfam" id="PF08281">
    <property type="entry name" value="Sigma70_r4_2"/>
    <property type="match status" value="1"/>
</dbReference>
<evidence type="ECO:0000313" key="9">
    <source>
        <dbReference type="Proteomes" id="UP001374893"/>
    </source>
</evidence>
<dbReference type="Gene3D" id="1.10.1740.10">
    <property type="match status" value="1"/>
</dbReference>
<organism evidence="8 9">
    <name type="scientific">Haloferula helveola</name>
    <dbReference type="NCBI Taxonomy" id="490095"/>
    <lineage>
        <taxon>Bacteria</taxon>
        <taxon>Pseudomonadati</taxon>
        <taxon>Verrucomicrobiota</taxon>
        <taxon>Verrucomicrobiia</taxon>
        <taxon>Verrucomicrobiales</taxon>
        <taxon>Verrucomicrobiaceae</taxon>
        <taxon>Haloferula</taxon>
    </lineage>
</organism>
<feature type="domain" description="RNA polymerase sigma-70 region 2" evidence="6">
    <location>
        <begin position="33"/>
        <end position="101"/>
    </location>
</feature>
<proteinExistence type="inferred from homology"/>
<sequence length="200" mass="22834">MTMGDDANQDLHRLTAELLARVAHQDGDALRRLYREHGGRLLGIIQSVVRDRGEAEDVLQEAFVTIWNKAGMYDPKLGKALTWMITVARNRAFDRLRSLGRKADLKREQEGELQQRVTEQLRRQSEPSLPDDELQAIDRALNELPEEQREAITLAYLNGLTQQEIADCLDSPLGTVKARIRRGLARLKSRLSQQTFYDQA</sequence>
<evidence type="ECO:0000256" key="1">
    <source>
        <dbReference type="ARBA" id="ARBA00010641"/>
    </source>
</evidence>
<dbReference type="InterPro" id="IPR013249">
    <property type="entry name" value="RNA_pol_sigma70_r4_t2"/>
</dbReference>
<dbReference type="EMBL" id="AP024702">
    <property type="protein sequence ID" value="BCX50214.1"/>
    <property type="molecule type" value="Genomic_DNA"/>
</dbReference>
<dbReference type="InterPro" id="IPR013325">
    <property type="entry name" value="RNA_pol_sigma_r2"/>
</dbReference>
<dbReference type="Pfam" id="PF04542">
    <property type="entry name" value="Sigma70_r2"/>
    <property type="match status" value="1"/>
</dbReference>
<protein>
    <submittedName>
        <fullName evidence="8">RNA polymerase sigma factor</fullName>
    </submittedName>
</protein>
<keyword evidence="2" id="KW-0805">Transcription regulation</keyword>
<keyword evidence="9" id="KW-1185">Reference proteome</keyword>
<evidence type="ECO:0000259" key="6">
    <source>
        <dbReference type="Pfam" id="PF04542"/>
    </source>
</evidence>
<evidence type="ECO:0000259" key="7">
    <source>
        <dbReference type="Pfam" id="PF08281"/>
    </source>
</evidence>
<reference evidence="8 9" key="1">
    <citation type="submission" date="2021-06" db="EMBL/GenBank/DDBJ databases">
        <title>Complete genome of Haloferula helveola possessing various polysaccharide degrading enzymes.</title>
        <authorList>
            <person name="Takami H."/>
            <person name="Huang C."/>
            <person name="Hamasaki K."/>
        </authorList>
    </citation>
    <scope>NUCLEOTIDE SEQUENCE [LARGE SCALE GENOMIC DNA]</scope>
    <source>
        <strain evidence="8 9">CN-1</strain>
    </source>
</reference>
<dbReference type="Gene3D" id="1.10.10.10">
    <property type="entry name" value="Winged helix-like DNA-binding domain superfamily/Winged helix DNA-binding domain"/>
    <property type="match status" value="1"/>
</dbReference>
<keyword evidence="3" id="KW-0731">Sigma factor</keyword>
<dbReference type="InterPro" id="IPR036388">
    <property type="entry name" value="WH-like_DNA-bd_sf"/>
</dbReference>
<comment type="similarity">
    <text evidence="1">Belongs to the sigma-70 factor family. ECF subfamily.</text>
</comment>
<evidence type="ECO:0000313" key="8">
    <source>
        <dbReference type="EMBL" id="BCX50214.1"/>
    </source>
</evidence>
<dbReference type="PANTHER" id="PTHR43133:SF62">
    <property type="entry name" value="RNA POLYMERASE SIGMA FACTOR SIGZ"/>
    <property type="match status" value="1"/>
</dbReference>
<evidence type="ECO:0000256" key="5">
    <source>
        <dbReference type="SAM" id="MobiDB-lite"/>
    </source>
</evidence>
<dbReference type="InterPro" id="IPR007627">
    <property type="entry name" value="RNA_pol_sigma70_r2"/>
</dbReference>
<feature type="region of interest" description="Disordered" evidence="5">
    <location>
        <begin position="110"/>
        <end position="130"/>
    </location>
</feature>
<gene>
    <name evidence="8" type="primary">rpoE</name>
    <name evidence="8" type="ORF">HAHE_41220</name>
</gene>
<evidence type="ECO:0000256" key="3">
    <source>
        <dbReference type="ARBA" id="ARBA00023082"/>
    </source>
</evidence>
<dbReference type="CDD" id="cd06171">
    <property type="entry name" value="Sigma70_r4"/>
    <property type="match status" value="1"/>
</dbReference>
<keyword evidence="4" id="KW-0804">Transcription</keyword>
<dbReference type="PANTHER" id="PTHR43133">
    <property type="entry name" value="RNA POLYMERASE ECF-TYPE SIGMA FACTO"/>
    <property type="match status" value="1"/>
</dbReference>
<dbReference type="Proteomes" id="UP001374893">
    <property type="component" value="Chromosome"/>
</dbReference>
<name>A0ABN6HCY8_9BACT</name>